<protein>
    <submittedName>
        <fullName evidence="1">Uncharacterized protein</fullName>
    </submittedName>
</protein>
<keyword evidence="2" id="KW-1185">Reference proteome</keyword>
<dbReference type="Proteomes" id="UP001589647">
    <property type="component" value="Unassembled WGS sequence"/>
</dbReference>
<name>A0ABV5IYG8_9ACTN</name>
<dbReference type="RefSeq" id="WP_268246114.1">
    <property type="nucleotide sequence ID" value="NZ_BMRC01000022.1"/>
</dbReference>
<accession>A0ABV5IYG8</accession>
<comment type="caution">
    <text evidence="1">The sequence shown here is derived from an EMBL/GenBank/DDBJ whole genome shotgun (WGS) entry which is preliminary data.</text>
</comment>
<reference evidence="1 2" key="1">
    <citation type="submission" date="2024-09" db="EMBL/GenBank/DDBJ databases">
        <authorList>
            <person name="Sun Q."/>
            <person name="Mori K."/>
        </authorList>
    </citation>
    <scope>NUCLEOTIDE SEQUENCE [LARGE SCALE GENOMIC DNA]</scope>
    <source>
        <strain evidence="1 2">CCM 3426</strain>
    </source>
</reference>
<evidence type="ECO:0000313" key="2">
    <source>
        <dbReference type="Proteomes" id="UP001589647"/>
    </source>
</evidence>
<gene>
    <name evidence="1" type="ORF">ACFFV7_48095</name>
</gene>
<organism evidence="1 2">
    <name type="scientific">Nonomuraea spiralis</name>
    <dbReference type="NCBI Taxonomy" id="46182"/>
    <lineage>
        <taxon>Bacteria</taxon>
        <taxon>Bacillati</taxon>
        <taxon>Actinomycetota</taxon>
        <taxon>Actinomycetes</taxon>
        <taxon>Streptosporangiales</taxon>
        <taxon>Streptosporangiaceae</taxon>
        <taxon>Nonomuraea</taxon>
    </lineage>
</organism>
<evidence type="ECO:0000313" key="1">
    <source>
        <dbReference type="EMBL" id="MFB9209020.1"/>
    </source>
</evidence>
<proteinExistence type="predicted"/>
<dbReference type="EMBL" id="JBHMEI010000095">
    <property type="protein sequence ID" value="MFB9209020.1"/>
    <property type="molecule type" value="Genomic_DNA"/>
</dbReference>
<sequence>METTLTGKIERLLLTGSHDGRPAFCFLMRDVDGVPSLSST</sequence>